<proteinExistence type="predicted"/>
<dbReference type="AlphaFoldDB" id="A0A3M7RRP1"/>
<organism evidence="1 2">
    <name type="scientific">Brachionus plicatilis</name>
    <name type="common">Marine rotifer</name>
    <name type="synonym">Brachionus muelleri</name>
    <dbReference type="NCBI Taxonomy" id="10195"/>
    <lineage>
        <taxon>Eukaryota</taxon>
        <taxon>Metazoa</taxon>
        <taxon>Spiralia</taxon>
        <taxon>Gnathifera</taxon>
        <taxon>Rotifera</taxon>
        <taxon>Eurotatoria</taxon>
        <taxon>Monogononta</taxon>
        <taxon>Pseudotrocha</taxon>
        <taxon>Ploima</taxon>
        <taxon>Brachionidae</taxon>
        <taxon>Brachionus</taxon>
    </lineage>
</organism>
<dbReference type="Proteomes" id="UP000276133">
    <property type="component" value="Unassembled WGS sequence"/>
</dbReference>
<dbReference type="EMBL" id="REGN01002807">
    <property type="protein sequence ID" value="RNA26080.1"/>
    <property type="molecule type" value="Genomic_DNA"/>
</dbReference>
<keyword evidence="2" id="KW-1185">Reference proteome</keyword>
<name>A0A3M7RRP1_BRAPC</name>
<accession>A0A3M7RRP1</accession>
<protein>
    <submittedName>
        <fullName evidence="1">Uncharacterized protein</fullName>
    </submittedName>
</protein>
<evidence type="ECO:0000313" key="1">
    <source>
        <dbReference type="EMBL" id="RNA26080.1"/>
    </source>
</evidence>
<gene>
    <name evidence="1" type="ORF">BpHYR1_019001</name>
</gene>
<comment type="caution">
    <text evidence="1">The sequence shown here is derived from an EMBL/GenBank/DDBJ whole genome shotgun (WGS) entry which is preliminary data.</text>
</comment>
<sequence>MRKKSSLKFYIDPSGLGNYILSDKVSSVKRVSPLIRKKNLDFDICRFNFAVNRLITMVLGVLSESLATASKLSLATSSSPMVLHSALEGKL</sequence>
<reference evidence="1 2" key="1">
    <citation type="journal article" date="2018" name="Sci. Rep.">
        <title>Genomic signatures of local adaptation to the degree of environmental predictability in rotifers.</title>
        <authorList>
            <person name="Franch-Gras L."/>
            <person name="Hahn C."/>
            <person name="Garcia-Roger E.M."/>
            <person name="Carmona M.J."/>
            <person name="Serra M."/>
            <person name="Gomez A."/>
        </authorList>
    </citation>
    <scope>NUCLEOTIDE SEQUENCE [LARGE SCALE GENOMIC DNA]</scope>
    <source>
        <strain evidence="1">HYR1</strain>
    </source>
</reference>
<evidence type="ECO:0000313" key="2">
    <source>
        <dbReference type="Proteomes" id="UP000276133"/>
    </source>
</evidence>